<evidence type="ECO:0000313" key="2">
    <source>
        <dbReference type="EMBL" id="SUZ60259.1"/>
    </source>
</evidence>
<keyword evidence="1" id="KW-1133">Transmembrane helix</keyword>
<dbReference type="SUPFAM" id="SSF109998">
    <property type="entry name" value="Triger factor/SurA peptide-binding domain-like"/>
    <property type="match status" value="1"/>
</dbReference>
<protein>
    <recommendedName>
        <fullName evidence="3">SurA N-terminal domain-containing protein</fullName>
    </recommendedName>
</protein>
<reference evidence="2" key="1">
    <citation type="submission" date="2018-05" db="EMBL/GenBank/DDBJ databases">
        <authorList>
            <person name="Lanie J.A."/>
            <person name="Ng W.-L."/>
            <person name="Kazmierczak K.M."/>
            <person name="Andrzejewski T.M."/>
            <person name="Davidsen T.M."/>
            <person name="Wayne K.J."/>
            <person name="Tettelin H."/>
            <person name="Glass J.I."/>
            <person name="Rusch D."/>
            <person name="Podicherti R."/>
            <person name="Tsui H.-C.T."/>
            <person name="Winkler M.E."/>
        </authorList>
    </citation>
    <scope>NUCLEOTIDE SEQUENCE</scope>
</reference>
<accession>A0A381P1N2</accession>
<organism evidence="2">
    <name type="scientific">marine metagenome</name>
    <dbReference type="NCBI Taxonomy" id="408172"/>
    <lineage>
        <taxon>unclassified sequences</taxon>
        <taxon>metagenomes</taxon>
        <taxon>ecological metagenomes</taxon>
    </lineage>
</organism>
<evidence type="ECO:0008006" key="3">
    <source>
        <dbReference type="Google" id="ProtNLM"/>
    </source>
</evidence>
<name>A0A381P1N2_9ZZZZ</name>
<keyword evidence="1" id="KW-0812">Transmembrane</keyword>
<evidence type="ECO:0000256" key="1">
    <source>
        <dbReference type="SAM" id="Phobius"/>
    </source>
</evidence>
<proteinExistence type="predicted"/>
<dbReference type="Gene3D" id="1.10.4030.10">
    <property type="entry name" value="Porin chaperone SurA, peptide-binding domain"/>
    <property type="match status" value="1"/>
</dbReference>
<dbReference type="InterPro" id="IPR027304">
    <property type="entry name" value="Trigger_fact/SurA_dom_sf"/>
</dbReference>
<sequence length="216" mass="24644">MNYKGLRRFHAVCRFAVFIWVASAIMLHARTDIIDRVVAVVGSDVIMLSDVRTVTTFGLIPDARNEADVLTRLIDRALILAEVNRFIVPEPGVGVIEAKFDDLRSSFPTPEAFLHALAEVGMTETGLARVLLKGWRVENYLEQRFGSMVQPTETELAQYYRGQINHYSVSGERQPFDQIRDQVRRDLQEERQGVLIADWITRLSLRVKVTRLDEEG</sequence>
<feature type="transmembrane region" description="Helical" evidence="1">
    <location>
        <begin position="12"/>
        <end position="29"/>
    </location>
</feature>
<gene>
    <name evidence="2" type="ORF">METZ01_LOCUS13113</name>
</gene>
<dbReference type="EMBL" id="UINC01000731">
    <property type="protein sequence ID" value="SUZ60259.1"/>
    <property type="molecule type" value="Genomic_DNA"/>
</dbReference>
<keyword evidence="1" id="KW-0472">Membrane</keyword>
<dbReference type="AlphaFoldDB" id="A0A381P1N2"/>